<reference evidence="3" key="1">
    <citation type="submission" date="2016-10" db="EMBL/GenBank/DDBJ databases">
        <authorList>
            <person name="Varghese N."/>
            <person name="Submissions S."/>
        </authorList>
    </citation>
    <scope>NUCLEOTIDE SEQUENCE [LARGE SCALE GENOMIC DNA]</scope>
    <source>
        <strain evidence="3">JS21-1</strain>
    </source>
</reference>
<accession>A0A1H7S0U5</accession>
<dbReference type="STRING" id="1855283.SAMN05216382_2391"/>
<proteinExistence type="predicted"/>
<protein>
    <submittedName>
        <fullName evidence="2">Uncharacterized conserved protein, DUF983 family</fullName>
    </submittedName>
</protein>
<sequence>MDIRACEATWISRNALAFRARNTILPDMDDPNAIPADQPDAERPSKLQWILRCGLKGRCPRCGEGRLFSSWLKIAPACDRCGLDYRFAAADDGPAFFSLCIIALPLTFVVVWIQVAYDPPAWVHLVTSVPIMVLGCLLPLRPIKGCLVASQYVNRAQEAGTGGLWAKLEGRESDAGGSSFD</sequence>
<evidence type="ECO:0000256" key="1">
    <source>
        <dbReference type="SAM" id="Phobius"/>
    </source>
</evidence>
<organism evidence="2 3">
    <name type="scientific">Sphingomonas palmae</name>
    <dbReference type="NCBI Taxonomy" id="1855283"/>
    <lineage>
        <taxon>Bacteria</taxon>
        <taxon>Pseudomonadati</taxon>
        <taxon>Pseudomonadota</taxon>
        <taxon>Alphaproteobacteria</taxon>
        <taxon>Sphingomonadales</taxon>
        <taxon>Sphingomonadaceae</taxon>
        <taxon>Sphingomonas</taxon>
    </lineage>
</organism>
<dbReference type="EMBL" id="FNZZ01000004">
    <property type="protein sequence ID" value="SEL65237.1"/>
    <property type="molecule type" value="Genomic_DNA"/>
</dbReference>
<name>A0A1H7S0U5_9SPHN</name>
<dbReference type="Proteomes" id="UP000199214">
    <property type="component" value="Unassembled WGS sequence"/>
</dbReference>
<keyword evidence="3" id="KW-1185">Reference proteome</keyword>
<dbReference type="Pfam" id="PF06170">
    <property type="entry name" value="DUF983"/>
    <property type="match status" value="1"/>
</dbReference>
<feature type="transmembrane region" description="Helical" evidence="1">
    <location>
        <begin position="95"/>
        <end position="115"/>
    </location>
</feature>
<dbReference type="InterPro" id="IPR009325">
    <property type="entry name" value="DUF983"/>
</dbReference>
<keyword evidence="1" id="KW-1133">Transmembrane helix</keyword>
<feature type="transmembrane region" description="Helical" evidence="1">
    <location>
        <begin position="121"/>
        <end position="140"/>
    </location>
</feature>
<keyword evidence="1" id="KW-0812">Transmembrane</keyword>
<dbReference type="AlphaFoldDB" id="A0A1H7S0U5"/>
<evidence type="ECO:0000313" key="3">
    <source>
        <dbReference type="Proteomes" id="UP000199214"/>
    </source>
</evidence>
<evidence type="ECO:0000313" key="2">
    <source>
        <dbReference type="EMBL" id="SEL65237.1"/>
    </source>
</evidence>
<keyword evidence="1" id="KW-0472">Membrane</keyword>
<gene>
    <name evidence="2" type="ORF">SAMN05216382_2391</name>
</gene>